<dbReference type="EMBL" id="KT754558">
    <property type="protein sequence ID" value="ALS04392.1"/>
    <property type="molecule type" value="mRNA"/>
</dbReference>
<dbReference type="InterPro" id="IPR050320">
    <property type="entry name" value="N5-glutamine_MTase"/>
</dbReference>
<evidence type="ECO:0000256" key="4">
    <source>
        <dbReference type="ARBA" id="ARBA00022691"/>
    </source>
</evidence>
<dbReference type="Gene3D" id="1.10.8.10">
    <property type="entry name" value="DNA helicase RuvA subunit, C-terminal domain"/>
    <property type="match status" value="1"/>
</dbReference>
<dbReference type="GO" id="GO:0032259">
    <property type="term" value="P:methylation"/>
    <property type="evidence" value="ECO:0007669"/>
    <property type="project" value="UniProtKB-KW"/>
</dbReference>
<accession>A0A0U2LF11</accession>
<dbReference type="InterPro" id="IPR004556">
    <property type="entry name" value="HemK-like"/>
</dbReference>
<organism evidence="8">
    <name type="scientific">Acartia pacifica</name>
    <name type="common">Copepod</name>
    <dbReference type="NCBI Taxonomy" id="335913"/>
    <lineage>
        <taxon>Eukaryota</taxon>
        <taxon>Metazoa</taxon>
        <taxon>Ecdysozoa</taxon>
        <taxon>Arthropoda</taxon>
        <taxon>Crustacea</taxon>
        <taxon>Multicrustacea</taxon>
        <taxon>Hexanauplia</taxon>
        <taxon>Copepoda</taxon>
        <taxon>Calanoida</taxon>
        <taxon>Acartiidae</taxon>
        <taxon>Acartia</taxon>
    </lineage>
</organism>
<dbReference type="GO" id="GO:0005739">
    <property type="term" value="C:mitochondrion"/>
    <property type="evidence" value="ECO:0007669"/>
    <property type="project" value="TreeGrafter"/>
</dbReference>
<evidence type="ECO:0000313" key="8">
    <source>
        <dbReference type="EMBL" id="ALS04392.1"/>
    </source>
</evidence>
<evidence type="ECO:0000259" key="6">
    <source>
        <dbReference type="Pfam" id="PF05175"/>
    </source>
</evidence>
<dbReference type="CDD" id="cd02440">
    <property type="entry name" value="AdoMet_MTases"/>
    <property type="match status" value="1"/>
</dbReference>
<dbReference type="Pfam" id="PF05175">
    <property type="entry name" value="MTS"/>
    <property type="match status" value="1"/>
</dbReference>
<protein>
    <recommendedName>
        <fullName evidence="1">peptide chain release factor N(5)-glutamine methyltransferase</fullName>
        <ecNumber evidence="1">2.1.1.297</ecNumber>
    </recommendedName>
</protein>
<keyword evidence="4" id="KW-0949">S-adenosyl-L-methionine</keyword>
<dbReference type="PANTHER" id="PTHR18895">
    <property type="entry name" value="HEMK METHYLTRANSFERASE"/>
    <property type="match status" value="1"/>
</dbReference>
<dbReference type="PROSITE" id="PS00092">
    <property type="entry name" value="N6_MTASE"/>
    <property type="match status" value="1"/>
</dbReference>
<dbReference type="Pfam" id="PF17827">
    <property type="entry name" value="PrmC_N"/>
    <property type="match status" value="1"/>
</dbReference>
<sequence length="377" mass="42345">MVVNMSRASAIIFTTMPLFTRASKLNKILPSYASMRSFSLLLHPTVSKYTTRYGAHCAPQYRTTTTTTTTTTTSGTQPTDTDSLPLVEECVDRVAQELSSASVPESDVSARYLVSQVVGSHQQFGYKRFVGQQLTNQQVKELDRLVACRLARVPLQYIAGNWDFRQLTLQVRPPVFIPRPETEQLVDLVMEHLPKRETELRLIEVGPGTGCICLSLLHERPDMRITALERSRVAASLTKENATILNLENRLDLIEMKVEKNSNLAPPYNEVRYDALVSNPPYILRKDLMALAPEISLYEDLRALDGGAKGLDVILPILDLAARQLKPAGLVFLEVDPCHPHILPAHLAESKLPFTILKVVKDYCDRDRFIILQLNDH</sequence>
<dbReference type="SUPFAM" id="SSF53335">
    <property type="entry name" value="S-adenosyl-L-methionine-dependent methyltransferases"/>
    <property type="match status" value="1"/>
</dbReference>
<evidence type="ECO:0000259" key="7">
    <source>
        <dbReference type="Pfam" id="PF17827"/>
    </source>
</evidence>
<keyword evidence="2 8" id="KW-0489">Methyltransferase</keyword>
<keyword evidence="3 8" id="KW-0808">Transferase</keyword>
<feature type="domain" description="Methyltransferase small" evidence="6">
    <location>
        <begin position="187"/>
        <end position="283"/>
    </location>
</feature>
<reference evidence="8" key="1">
    <citation type="journal article" date="2015" name="Sci. Rep.">
        <title>Spliced leader RNA trans-splicing discovered in copepods.</title>
        <authorList>
            <person name="Yang F."/>
            <person name="Xu D."/>
            <person name="Zhuang Y."/>
            <person name="Yi X."/>
            <person name="Huang Y."/>
            <person name="Chen H."/>
            <person name="Lin S."/>
            <person name="Campbell D.A."/>
            <person name="Sturm N.R."/>
            <person name="Liu G."/>
            <person name="Zhang H."/>
        </authorList>
    </citation>
    <scope>NUCLEOTIDE SEQUENCE</scope>
</reference>
<dbReference type="InterPro" id="IPR007848">
    <property type="entry name" value="Small_mtfrase_dom"/>
</dbReference>
<dbReference type="GO" id="GO:0003676">
    <property type="term" value="F:nucleic acid binding"/>
    <property type="evidence" value="ECO:0007669"/>
    <property type="project" value="InterPro"/>
</dbReference>
<dbReference type="Gene3D" id="3.40.50.150">
    <property type="entry name" value="Vaccinia Virus protein VP39"/>
    <property type="match status" value="1"/>
</dbReference>
<proteinExistence type="evidence at transcript level"/>
<dbReference type="GO" id="GO:0102559">
    <property type="term" value="F:peptide chain release factor N(5)-glutamine methyltransferase activity"/>
    <property type="evidence" value="ECO:0007669"/>
    <property type="project" value="UniProtKB-EC"/>
</dbReference>
<evidence type="ECO:0000256" key="2">
    <source>
        <dbReference type="ARBA" id="ARBA00022603"/>
    </source>
</evidence>
<name>A0A0U2LF11_ACAPC</name>
<evidence type="ECO:0000256" key="3">
    <source>
        <dbReference type="ARBA" id="ARBA00022679"/>
    </source>
</evidence>
<dbReference type="NCBIfam" id="TIGR00536">
    <property type="entry name" value="hemK_fam"/>
    <property type="match status" value="1"/>
</dbReference>
<comment type="catalytic activity">
    <reaction evidence="5">
        <text>L-glutaminyl-[peptide chain release factor] + S-adenosyl-L-methionine = N(5)-methyl-L-glutaminyl-[peptide chain release factor] + S-adenosyl-L-homocysteine + H(+)</text>
        <dbReference type="Rhea" id="RHEA:42896"/>
        <dbReference type="Rhea" id="RHEA-COMP:10271"/>
        <dbReference type="Rhea" id="RHEA-COMP:10272"/>
        <dbReference type="ChEBI" id="CHEBI:15378"/>
        <dbReference type="ChEBI" id="CHEBI:30011"/>
        <dbReference type="ChEBI" id="CHEBI:57856"/>
        <dbReference type="ChEBI" id="CHEBI:59789"/>
        <dbReference type="ChEBI" id="CHEBI:61891"/>
        <dbReference type="EC" id="2.1.1.297"/>
    </reaction>
</comment>
<dbReference type="InterPro" id="IPR029063">
    <property type="entry name" value="SAM-dependent_MTases_sf"/>
</dbReference>
<evidence type="ECO:0000256" key="1">
    <source>
        <dbReference type="ARBA" id="ARBA00012771"/>
    </source>
</evidence>
<dbReference type="PANTHER" id="PTHR18895:SF74">
    <property type="entry name" value="MTRF1L RELEASE FACTOR GLUTAMINE METHYLTRANSFERASE"/>
    <property type="match status" value="1"/>
</dbReference>
<evidence type="ECO:0000256" key="5">
    <source>
        <dbReference type="ARBA" id="ARBA00048391"/>
    </source>
</evidence>
<feature type="domain" description="Release factor glutamine methyltransferase N-terminal" evidence="7">
    <location>
        <begin position="91"/>
        <end position="160"/>
    </location>
</feature>
<dbReference type="EC" id="2.1.1.297" evidence="1"/>
<dbReference type="AlphaFoldDB" id="A0A0U2LF11"/>
<dbReference type="InterPro" id="IPR040758">
    <property type="entry name" value="PrmC_N"/>
</dbReference>
<dbReference type="InterPro" id="IPR002052">
    <property type="entry name" value="DNA_methylase_N6_adenine_CS"/>
</dbReference>